<dbReference type="Gene3D" id="3.40.50.1820">
    <property type="entry name" value="alpha/beta hydrolase"/>
    <property type="match status" value="1"/>
</dbReference>
<comment type="catalytic activity">
    <reaction evidence="3">
        <text>a diacylglycerol + H2O = a monoacylglycerol + a fatty acid + H(+)</text>
        <dbReference type="Rhea" id="RHEA:32731"/>
        <dbReference type="ChEBI" id="CHEBI:15377"/>
        <dbReference type="ChEBI" id="CHEBI:15378"/>
        <dbReference type="ChEBI" id="CHEBI:17408"/>
        <dbReference type="ChEBI" id="CHEBI:18035"/>
        <dbReference type="ChEBI" id="CHEBI:28868"/>
    </reaction>
</comment>
<dbReference type="InterPro" id="IPR029058">
    <property type="entry name" value="AB_hydrolase_fold"/>
</dbReference>
<dbReference type="PANTHER" id="PTHR45856:SF24">
    <property type="entry name" value="FUNGAL LIPASE-LIKE DOMAIN-CONTAINING PROTEIN"/>
    <property type="match status" value="1"/>
</dbReference>
<gene>
    <name evidence="7" type="ORF">AAF712_004772</name>
</gene>
<proteinExistence type="inferred from homology"/>
<name>A0ABR3A6E5_9AGAR</name>
<dbReference type="InterPro" id="IPR002921">
    <property type="entry name" value="Fungal_lipase-type"/>
</dbReference>
<dbReference type="EMBL" id="JBBXMP010000020">
    <property type="protein sequence ID" value="KAL0068112.1"/>
    <property type="molecule type" value="Genomic_DNA"/>
</dbReference>
<dbReference type="Proteomes" id="UP001437256">
    <property type="component" value="Unassembled WGS sequence"/>
</dbReference>
<evidence type="ECO:0000256" key="4">
    <source>
        <dbReference type="ARBA" id="ARBA00048461"/>
    </source>
</evidence>
<comment type="caution">
    <text evidence="7">The sequence shown here is derived from an EMBL/GenBank/DDBJ whole genome shotgun (WGS) entry which is preliminary data.</text>
</comment>
<dbReference type="PANTHER" id="PTHR45856">
    <property type="entry name" value="ALPHA/BETA-HYDROLASES SUPERFAMILY PROTEIN"/>
    <property type="match status" value="1"/>
</dbReference>
<protein>
    <recommendedName>
        <fullName evidence="6">Fungal lipase-type domain-containing protein</fullName>
    </recommendedName>
</protein>
<reference evidence="7 8" key="1">
    <citation type="submission" date="2024-05" db="EMBL/GenBank/DDBJ databases">
        <title>A draft genome resource for the thread blight pathogen Marasmius tenuissimus strain MS-2.</title>
        <authorList>
            <person name="Yulfo-Soto G.E."/>
            <person name="Baruah I.K."/>
            <person name="Amoako-Attah I."/>
            <person name="Bukari Y."/>
            <person name="Meinhardt L.W."/>
            <person name="Bailey B.A."/>
            <person name="Cohen S.P."/>
        </authorList>
    </citation>
    <scope>NUCLEOTIDE SEQUENCE [LARGE SCALE GENOMIC DNA]</scope>
    <source>
        <strain evidence="7 8">MS-2</strain>
    </source>
</reference>
<feature type="compositionally biased region" description="Low complexity" evidence="5">
    <location>
        <begin position="369"/>
        <end position="381"/>
    </location>
</feature>
<organism evidence="7 8">
    <name type="scientific">Marasmius tenuissimus</name>
    <dbReference type="NCBI Taxonomy" id="585030"/>
    <lineage>
        <taxon>Eukaryota</taxon>
        <taxon>Fungi</taxon>
        <taxon>Dikarya</taxon>
        <taxon>Basidiomycota</taxon>
        <taxon>Agaricomycotina</taxon>
        <taxon>Agaricomycetes</taxon>
        <taxon>Agaricomycetidae</taxon>
        <taxon>Agaricales</taxon>
        <taxon>Marasmiineae</taxon>
        <taxon>Marasmiaceae</taxon>
        <taxon>Marasmius</taxon>
    </lineage>
</organism>
<evidence type="ECO:0000256" key="1">
    <source>
        <dbReference type="ARBA" id="ARBA00023157"/>
    </source>
</evidence>
<evidence type="ECO:0000259" key="6">
    <source>
        <dbReference type="Pfam" id="PF01764"/>
    </source>
</evidence>
<evidence type="ECO:0000256" key="5">
    <source>
        <dbReference type="SAM" id="MobiDB-lite"/>
    </source>
</evidence>
<comment type="similarity">
    <text evidence="2">Belongs to the AB hydrolase superfamily. Lipase family. Class 3 subfamily.</text>
</comment>
<comment type="catalytic activity">
    <reaction evidence="4">
        <text>a monoacylglycerol + H2O = glycerol + a fatty acid + H(+)</text>
        <dbReference type="Rhea" id="RHEA:15245"/>
        <dbReference type="ChEBI" id="CHEBI:15377"/>
        <dbReference type="ChEBI" id="CHEBI:15378"/>
        <dbReference type="ChEBI" id="CHEBI:17408"/>
        <dbReference type="ChEBI" id="CHEBI:17754"/>
        <dbReference type="ChEBI" id="CHEBI:28868"/>
    </reaction>
</comment>
<dbReference type="CDD" id="cd00519">
    <property type="entry name" value="Lipase_3"/>
    <property type="match status" value="1"/>
</dbReference>
<sequence length="381" mass="42988">MKTVEKVKHPLTEEQKRMYASEKLMNFRWISKMLASCSPYVLKSSDVVPVDLQMELAEIGQFTELAYSSVPISFVFDHLSSLLHDDFPFEGYDALQDATLVADFHGDVADLHAFAAYRPKNKQLIVSIAGTSTALQGLYDVWGTRRRHPSGKGEVHRGFWSLYTGLRSFILDSIRKGLAEQDVTELVVTGHSMGGAMSYLLLLELLTPNDIVPPSLCIKLAAFGAPRVGDANLGNYWQELCQEYRNSNGVDSFKEYSVKAYNDGVPSLPPLKLGYRHFTREPLYFVHGRMFRVPSAESEYAFFQVGDLSDSSAPSEHPKGGHNYYNGRDQEKFLRRMRWLNDALAKSVKDKDWQRRYRKYVARHAKGASPSSSSSRSNSTS</sequence>
<dbReference type="SUPFAM" id="SSF53474">
    <property type="entry name" value="alpha/beta-Hydrolases"/>
    <property type="match status" value="1"/>
</dbReference>
<keyword evidence="8" id="KW-1185">Reference proteome</keyword>
<feature type="domain" description="Fungal lipase-type" evidence="6">
    <location>
        <begin position="126"/>
        <end position="271"/>
    </location>
</feature>
<accession>A0ABR3A6E5</accession>
<keyword evidence="1" id="KW-1015">Disulfide bond</keyword>
<evidence type="ECO:0000313" key="7">
    <source>
        <dbReference type="EMBL" id="KAL0068112.1"/>
    </source>
</evidence>
<evidence type="ECO:0000313" key="8">
    <source>
        <dbReference type="Proteomes" id="UP001437256"/>
    </source>
</evidence>
<feature type="region of interest" description="Disordered" evidence="5">
    <location>
        <begin position="362"/>
        <end position="381"/>
    </location>
</feature>
<evidence type="ECO:0000256" key="3">
    <source>
        <dbReference type="ARBA" id="ARBA00047591"/>
    </source>
</evidence>
<dbReference type="InterPro" id="IPR051218">
    <property type="entry name" value="Sec_MonoDiacylglyc_Lipase"/>
</dbReference>
<dbReference type="Pfam" id="PF01764">
    <property type="entry name" value="Lipase_3"/>
    <property type="match status" value="1"/>
</dbReference>
<evidence type="ECO:0000256" key="2">
    <source>
        <dbReference type="ARBA" id="ARBA00043996"/>
    </source>
</evidence>